<accession>A0A0N7LSS9</accession>
<name>A0A0N7LSS9_9RHOB</name>
<dbReference type="Proteomes" id="UP000051298">
    <property type="component" value="Unassembled WGS sequence"/>
</dbReference>
<dbReference type="GO" id="GO:0004316">
    <property type="term" value="F:3-oxoacyl-[acyl-carrier-protein] reductase (NADPH) activity"/>
    <property type="evidence" value="ECO:0007669"/>
    <property type="project" value="UniProtKB-EC"/>
</dbReference>
<evidence type="ECO:0000313" key="3">
    <source>
        <dbReference type="Proteomes" id="UP000051298"/>
    </source>
</evidence>
<dbReference type="InterPro" id="IPR002347">
    <property type="entry name" value="SDR_fam"/>
</dbReference>
<keyword evidence="2" id="KW-0560">Oxidoreductase</keyword>
<dbReference type="InterPro" id="IPR036291">
    <property type="entry name" value="NAD(P)-bd_dom_sf"/>
</dbReference>
<dbReference type="Gene3D" id="3.40.50.720">
    <property type="entry name" value="NAD(P)-binding Rossmann-like Domain"/>
    <property type="match status" value="1"/>
</dbReference>
<dbReference type="EMBL" id="CYRX01000004">
    <property type="protein sequence ID" value="CUH58746.1"/>
    <property type="molecule type" value="Genomic_DNA"/>
</dbReference>
<dbReference type="InterPro" id="IPR020904">
    <property type="entry name" value="Sc_DH/Rdtase_CS"/>
</dbReference>
<proteinExistence type="inferred from homology"/>
<dbReference type="PRINTS" id="PR00080">
    <property type="entry name" value="SDRFAMILY"/>
</dbReference>
<dbReference type="FunFam" id="3.40.50.720:FF:000084">
    <property type="entry name" value="Short-chain dehydrogenase reductase"/>
    <property type="match status" value="1"/>
</dbReference>
<organism evidence="2 3">
    <name type="scientific">Thalassobacter stenotrophicus</name>
    <dbReference type="NCBI Taxonomy" id="266809"/>
    <lineage>
        <taxon>Bacteria</taxon>
        <taxon>Pseudomonadati</taxon>
        <taxon>Pseudomonadota</taxon>
        <taxon>Alphaproteobacteria</taxon>
        <taxon>Rhodobacterales</taxon>
        <taxon>Roseobacteraceae</taxon>
        <taxon>Thalassobacter</taxon>
    </lineage>
</organism>
<dbReference type="PROSITE" id="PS00061">
    <property type="entry name" value="ADH_SHORT"/>
    <property type="match status" value="1"/>
</dbReference>
<dbReference type="EC" id="1.1.1.100" evidence="2"/>
<comment type="similarity">
    <text evidence="1">Belongs to the short-chain dehydrogenases/reductases (SDR) family.</text>
</comment>
<dbReference type="SUPFAM" id="SSF51735">
    <property type="entry name" value="NAD(P)-binding Rossmann-fold domains"/>
    <property type="match status" value="1"/>
</dbReference>
<reference evidence="2 3" key="1">
    <citation type="submission" date="2015-09" db="EMBL/GenBank/DDBJ databases">
        <authorList>
            <consortium name="Swine Surveillance"/>
        </authorList>
    </citation>
    <scope>NUCLEOTIDE SEQUENCE [LARGE SCALE GENOMIC DNA]</scope>
    <source>
        <strain evidence="2 3">CECT 5294</strain>
    </source>
</reference>
<protein>
    <submittedName>
        <fullName evidence="2">3-oxoacyl-[acyl-carrier-protein] reductase FabG</fullName>
        <ecNumber evidence="2">1.1.1.100</ecNumber>
    </submittedName>
</protein>
<dbReference type="PRINTS" id="PR00081">
    <property type="entry name" value="GDHRDH"/>
</dbReference>
<dbReference type="AlphaFoldDB" id="A0A0N7LSS9"/>
<gene>
    <name evidence="2" type="primary">fabG_1</name>
    <name evidence="2" type="ORF">THS5294_00024</name>
</gene>
<dbReference type="Pfam" id="PF13561">
    <property type="entry name" value="adh_short_C2"/>
    <property type="match status" value="1"/>
</dbReference>
<evidence type="ECO:0000256" key="1">
    <source>
        <dbReference type="ARBA" id="ARBA00006484"/>
    </source>
</evidence>
<dbReference type="RefSeq" id="WP_058122124.1">
    <property type="nucleotide sequence ID" value="NZ_CYRX01000004.1"/>
</dbReference>
<sequence>MTTLTILVTGGPSGIGRGIVEGVLARDWTAIAVDVSEGALADLKADMSEAGDRLICEPLDVSNEDAVNSLIDRFEADGHAITGVVNSAGIGADVPALDTKMDLFRKIIDINLLGSFMVSQAVARHMVRRGEGSIINIASVSGLTGNTGRVAYGASKGGVLQMTRVMATELAPLGIRVNAIAPGPVNTPLVERMHKTNSREAWENRVPMHRYGTPAEIAAGVLFLLDGDQSSFVTGQTLAIDGGFMSAGVMYEPEDA</sequence>
<dbReference type="PANTHER" id="PTHR42760">
    <property type="entry name" value="SHORT-CHAIN DEHYDROGENASES/REDUCTASES FAMILY MEMBER"/>
    <property type="match status" value="1"/>
</dbReference>
<evidence type="ECO:0000313" key="2">
    <source>
        <dbReference type="EMBL" id="CUH58746.1"/>
    </source>
</evidence>